<dbReference type="Pfam" id="PF13188">
    <property type="entry name" value="PAS_8"/>
    <property type="match status" value="1"/>
</dbReference>
<feature type="domain" description="Histidine kinase" evidence="10">
    <location>
        <begin position="227"/>
        <end position="432"/>
    </location>
</feature>
<dbReference type="Gene3D" id="3.30.450.20">
    <property type="entry name" value="PAS domain"/>
    <property type="match status" value="1"/>
</dbReference>
<evidence type="ECO:0000256" key="8">
    <source>
        <dbReference type="ARBA" id="ARBA00023012"/>
    </source>
</evidence>
<dbReference type="PRINTS" id="PR00344">
    <property type="entry name" value="BCTRLSENSOR"/>
</dbReference>
<keyword evidence="9" id="KW-0812">Transmembrane</keyword>
<evidence type="ECO:0000256" key="7">
    <source>
        <dbReference type="ARBA" id="ARBA00022840"/>
    </source>
</evidence>
<feature type="transmembrane region" description="Helical" evidence="9">
    <location>
        <begin position="7"/>
        <end position="25"/>
    </location>
</feature>
<name>A0ABV4CY91_9BACT</name>
<keyword evidence="12" id="KW-1185">Reference proteome</keyword>
<gene>
    <name evidence="11" type="ORF">AAK873_07775</name>
</gene>
<keyword evidence="4" id="KW-0808">Transferase</keyword>
<sequence>MKFRRIFIALSVVFFGANIALMWILAGSGNLAFYITEGVVFLSMLLLFFFYGKIIKSFDTIANGIDLLREQDFSSRLSPVGQHEADRIVDMFNRIMAQLKEERLHVREQNHFMDLLIAASPMGIVIFDSKGCVSMCNGAAAKFLGCSSVDALVGRPVEDSGSALGRVVARMPYGGVETMRLSDSMIYRCSRLSFMDKGYAHQFVMIEKLTTEVMKAERKAYEKVIRMIAHEVNNSMAGVNSMLDSVSAAVEDIGDDDLLELIKVCEQRCMSMSRFITSFAAVVKIPDAVLCVCDLNECVGAAKVLLESMCGLRDVKLHMELCEEEVPVMLDRVLMEQALINMVKNSTESLVSGGDVTIVTSASPPTLAVIDNGPGISDEVENKLFSPFFSTKPDGQGIGLLFISDVLNKHKCTFSLRTGDDGLTRFSVIFPR</sequence>
<evidence type="ECO:0000313" key="11">
    <source>
        <dbReference type="EMBL" id="MEY8245515.1"/>
    </source>
</evidence>
<dbReference type="SMART" id="SM00387">
    <property type="entry name" value="HATPase_c"/>
    <property type="match status" value="1"/>
</dbReference>
<evidence type="ECO:0000313" key="12">
    <source>
        <dbReference type="Proteomes" id="UP001565200"/>
    </source>
</evidence>
<dbReference type="PANTHER" id="PTHR43065:SF10">
    <property type="entry name" value="PEROXIDE STRESS-ACTIVATED HISTIDINE KINASE MAK3"/>
    <property type="match status" value="1"/>
</dbReference>
<comment type="caution">
    <text evidence="11">The sequence shown here is derived from an EMBL/GenBank/DDBJ whole genome shotgun (WGS) entry which is preliminary data.</text>
</comment>
<keyword evidence="5" id="KW-0547">Nucleotide-binding</keyword>
<dbReference type="InterPro" id="IPR000014">
    <property type="entry name" value="PAS"/>
</dbReference>
<dbReference type="GO" id="GO:0005524">
    <property type="term" value="F:ATP binding"/>
    <property type="evidence" value="ECO:0007669"/>
    <property type="project" value="UniProtKB-KW"/>
</dbReference>
<organism evidence="11 12">
    <name type="scientific">Heminiphilus faecis</name>
    <dbReference type="NCBI Taxonomy" id="2601703"/>
    <lineage>
        <taxon>Bacteria</taxon>
        <taxon>Pseudomonadati</taxon>
        <taxon>Bacteroidota</taxon>
        <taxon>Bacteroidia</taxon>
        <taxon>Bacteroidales</taxon>
        <taxon>Muribaculaceae</taxon>
        <taxon>Heminiphilus</taxon>
    </lineage>
</organism>
<protein>
    <recommendedName>
        <fullName evidence="2">histidine kinase</fullName>
        <ecNumber evidence="2">2.7.13.3</ecNumber>
    </recommendedName>
</protein>
<keyword evidence="6" id="KW-0418">Kinase</keyword>
<dbReference type="EMBL" id="JBCLPP010000018">
    <property type="protein sequence ID" value="MEY8245515.1"/>
    <property type="molecule type" value="Genomic_DNA"/>
</dbReference>
<comment type="catalytic activity">
    <reaction evidence="1">
        <text>ATP + protein L-histidine = ADP + protein N-phospho-L-histidine.</text>
        <dbReference type="EC" id="2.7.13.3"/>
    </reaction>
</comment>
<keyword evidence="8" id="KW-0902">Two-component regulatory system</keyword>
<dbReference type="SUPFAM" id="SSF55874">
    <property type="entry name" value="ATPase domain of HSP90 chaperone/DNA topoisomerase II/histidine kinase"/>
    <property type="match status" value="1"/>
</dbReference>
<dbReference type="RefSeq" id="WP_121699849.1">
    <property type="nucleotide sequence ID" value="NZ_JBCLPP010000018.1"/>
</dbReference>
<keyword evidence="9" id="KW-1133">Transmembrane helix</keyword>
<dbReference type="InterPro" id="IPR035965">
    <property type="entry name" value="PAS-like_dom_sf"/>
</dbReference>
<reference evidence="11 12" key="1">
    <citation type="submission" date="2024-03" db="EMBL/GenBank/DDBJ databases">
        <title>Mouse gut bacterial collection (mGBC) of GemPharmatech.</title>
        <authorList>
            <person name="He Y."/>
            <person name="Dong L."/>
            <person name="Wu D."/>
            <person name="Gao X."/>
            <person name="Lin Z."/>
        </authorList>
    </citation>
    <scope>NUCLEOTIDE SEQUENCE [LARGE SCALE GENOMIC DNA]</scope>
    <source>
        <strain evidence="11 12">54-13</strain>
    </source>
</reference>
<dbReference type="SUPFAM" id="SSF47384">
    <property type="entry name" value="Homodimeric domain of signal transducing histidine kinase"/>
    <property type="match status" value="1"/>
</dbReference>
<evidence type="ECO:0000256" key="3">
    <source>
        <dbReference type="ARBA" id="ARBA00022553"/>
    </source>
</evidence>
<evidence type="ECO:0000259" key="10">
    <source>
        <dbReference type="PROSITE" id="PS50109"/>
    </source>
</evidence>
<dbReference type="Proteomes" id="UP001565200">
    <property type="component" value="Unassembled WGS sequence"/>
</dbReference>
<dbReference type="InterPro" id="IPR004358">
    <property type="entry name" value="Sig_transdc_His_kin-like_C"/>
</dbReference>
<keyword evidence="7 11" id="KW-0067">ATP-binding</keyword>
<dbReference type="Gene3D" id="3.30.565.10">
    <property type="entry name" value="Histidine kinase-like ATPase, C-terminal domain"/>
    <property type="match status" value="1"/>
</dbReference>
<proteinExistence type="predicted"/>
<evidence type="ECO:0000256" key="9">
    <source>
        <dbReference type="SAM" id="Phobius"/>
    </source>
</evidence>
<dbReference type="EC" id="2.7.13.3" evidence="2"/>
<evidence type="ECO:0000256" key="6">
    <source>
        <dbReference type="ARBA" id="ARBA00022777"/>
    </source>
</evidence>
<feature type="transmembrane region" description="Helical" evidence="9">
    <location>
        <begin position="31"/>
        <end position="51"/>
    </location>
</feature>
<dbReference type="PROSITE" id="PS50109">
    <property type="entry name" value="HIS_KIN"/>
    <property type="match status" value="1"/>
</dbReference>
<evidence type="ECO:0000256" key="4">
    <source>
        <dbReference type="ARBA" id="ARBA00022679"/>
    </source>
</evidence>
<keyword evidence="3" id="KW-0597">Phosphoprotein</keyword>
<dbReference type="SUPFAM" id="SSF55785">
    <property type="entry name" value="PYP-like sensor domain (PAS domain)"/>
    <property type="match status" value="1"/>
</dbReference>
<evidence type="ECO:0000256" key="2">
    <source>
        <dbReference type="ARBA" id="ARBA00012438"/>
    </source>
</evidence>
<dbReference type="Pfam" id="PF02518">
    <property type="entry name" value="HATPase_c"/>
    <property type="match status" value="1"/>
</dbReference>
<dbReference type="InterPro" id="IPR003594">
    <property type="entry name" value="HATPase_dom"/>
</dbReference>
<dbReference type="PANTHER" id="PTHR43065">
    <property type="entry name" value="SENSOR HISTIDINE KINASE"/>
    <property type="match status" value="1"/>
</dbReference>
<keyword evidence="9" id="KW-0472">Membrane</keyword>
<accession>A0ABV4CY91</accession>
<evidence type="ECO:0000256" key="1">
    <source>
        <dbReference type="ARBA" id="ARBA00000085"/>
    </source>
</evidence>
<dbReference type="InterPro" id="IPR036890">
    <property type="entry name" value="HATPase_C_sf"/>
</dbReference>
<evidence type="ECO:0000256" key="5">
    <source>
        <dbReference type="ARBA" id="ARBA00022741"/>
    </source>
</evidence>
<dbReference type="InterPro" id="IPR005467">
    <property type="entry name" value="His_kinase_dom"/>
</dbReference>
<dbReference type="InterPro" id="IPR036097">
    <property type="entry name" value="HisK_dim/P_sf"/>
</dbReference>